<dbReference type="InterPro" id="IPR023614">
    <property type="entry name" value="Porin_dom_sf"/>
</dbReference>
<dbReference type="SUPFAM" id="SSF56935">
    <property type="entry name" value="Porins"/>
    <property type="match status" value="1"/>
</dbReference>
<sequence length="334" mass="36906">MFMVRRARVQIAGHVFSQHNKYKLQMALSPSDMNFGPNGAQRSPVLDAILTFDYLRDFTVTVGQFMVPFSRQRIVSSGDFELVDRSIAQAEFQLDRDIGVQISSNDVAGLGRLRYLAGVFMGEGRDAFSGHDSGLLYVARVEVLPFGDSESRWDYEEGDQAHVRLPRLSLGGAYAYQDRAVNNQGVMGSRPTDGGTTNFHVVTADAVLQVRGASLTGEFAWRRGQRNFGTATVTDEMGNEAPAPREAAHDGLGWFVQAGYVVPRVPLGVAGRYSQLRRTTTASPLTQRDELGGGPSWYLFGHDVKLQADYFWIWSERNFRAGGHAVRVQISAGF</sequence>
<gene>
    <name evidence="1" type="ORF">DB30_06846</name>
</gene>
<evidence type="ECO:0000313" key="2">
    <source>
        <dbReference type="Proteomes" id="UP000031599"/>
    </source>
</evidence>
<protein>
    <submittedName>
        <fullName evidence="1">FmdC</fullName>
    </submittedName>
</protein>
<dbReference type="AlphaFoldDB" id="A0A0C2CT78"/>
<proteinExistence type="predicted"/>
<dbReference type="Proteomes" id="UP000031599">
    <property type="component" value="Unassembled WGS sequence"/>
</dbReference>
<dbReference type="EMBL" id="JMCC02000074">
    <property type="protein sequence ID" value="KIG14371.1"/>
    <property type="molecule type" value="Genomic_DNA"/>
</dbReference>
<dbReference type="InterPro" id="IPR010870">
    <property type="entry name" value="Porin_O/P"/>
</dbReference>
<evidence type="ECO:0000313" key="1">
    <source>
        <dbReference type="EMBL" id="KIG14371.1"/>
    </source>
</evidence>
<accession>A0A0C2CT78</accession>
<reference evidence="1 2" key="1">
    <citation type="submission" date="2014-12" db="EMBL/GenBank/DDBJ databases">
        <title>Genome assembly of Enhygromyxa salina DSM 15201.</title>
        <authorList>
            <person name="Sharma G."/>
            <person name="Subramanian S."/>
        </authorList>
    </citation>
    <scope>NUCLEOTIDE SEQUENCE [LARGE SCALE GENOMIC DNA]</scope>
    <source>
        <strain evidence="1 2">DSM 15201</strain>
    </source>
</reference>
<organism evidence="1 2">
    <name type="scientific">Enhygromyxa salina</name>
    <dbReference type="NCBI Taxonomy" id="215803"/>
    <lineage>
        <taxon>Bacteria</taxon>
        <taxon>Pseudomonadati</taxon>
        <taxon>Myxococcota</taxon>
        <taxon>Polyangia</taxon>
        <taxon>Nannocystales</taxon>
        <taxon>Nannocystaceae</taxon>
        <taxon>Enhygromyxa</taxon>
    </lineage>
</organism>
<name>A0A0C2CT78_9BACT</name>
<dbReference type="Gene3D" id="2.40.160.10">
    <property type="entry name" value="Porin"/>
    <property type="match status" value="1"/>
</dbReference>
<comment type="caution">
    <text evidence="1">The sequence shown here is derived from an EMBL/GenBank/DDBJ whole genome shotgun (WGS) entry which is preliminary data.</text>
</comment>
<dbReference type="Pfam" id="PF07396">
    <property type="entry name" value="Porin_O_P"/>
    <property type="match status" value="1"/>
</dbReference>